<reference evidence="2 3" key="2">
    <citation type="submission" date="2013-02" db="EMBL/GenBank/DDBJ databases">
        <title>The Genome Sequence of Plasmodium falciparum MaliPS096_E11.</title>
        <authorList>
            <consortium name="The Broad Institute Genome Sequencing Platform"/>
            <consortium name="The Broad Institute Genome Sequencing Center for Infectious Disease"/>
            <person name="Neafsey D."/>
            <person name="Cheeseman I."/>
            <person name="Volkman S."/>
            <person name="Adams J."/>
            <person name="Walker B."/>
            <person name="Young S.K."/>
            <person name="Zeng Q."/>
            <person name="Gargeya S."/>
            <person name="Fitzgerald M."/>
            <person name="Haas B."/>
            <person name="Abouelleil A."/>
            <person name="Alvarado L."/>
            <person name="Arachchi H.M."/>
            <person name="Berlin A.M."/>
            <person name="Chapman S.B."/>
            <person name="Dewar J."/>
            <person name="Goldberg J."/>
            <person name="Griggs A."/>
            <person name="Gujja S."/>
            <person name="Hansen M."/>
            <person name="Howarth C."/>
            <person name="Imamovic A."/>
            <person name="Larimer J."/>
            <person name="McCowan C."/>
            <person name="Murphy C."/>
            <person name="Neiman D."/>
            <person name="Pearson M."/>
            <person name="Priest M."/>
            <person name="Roberts A."/>
            <person name="Saif S."/>
            <person name="Shea T."/>
            <person name="Sisk P."/>
            <person name="Sykes S."/>
            <person name="Wortman J."/>
            <person name="Nusbaum C."/>
            <person name="Birren B."/>
        </authorList>
    </citation>
    <scope>NUCLEOTIDE SEQUENCE [LARGE SCALE GENOMIC DNA]</scope>
    <source>
        <strain evidence="2 3">MaliPS096_E11</strain>
    </source>
</reference>
<dbReference type="AlphaFoldDB" id="A0A024WG69"/>
<dbReference type="OrthoDB" id="368753at2759"/>
<dbReference type="Proteomes" id="UP000030699">
    <property type="component" value="Unassembled WGS sequence"/>
</dbReference>
<gene>
    <name evidence="2" type="ORF">PFMALIP_06259</name>
</gene>
<dbReference type="CDD" id="cd00093">
    <property type="entry name" value="HTH_XRE"/>
    <property type="match status" value="1"/>
</dbReference>
<organism evidence="2 3">
    <name type="scientific">Plasmodium falciparum MaliPS096_E11</name>
    <dbReference type="NCBI Taxonomy" id="1036727"/>
    <lineage>
        <taxon>Eukaryota</taxon>
        <taxon>Sar</taxon>
        <taxon>Alveolata</taxon>
        <taxon>Apicomplexa</taxon>
        <taxon>Aconoidasida</taxon>
        <taxon>Haemosporida</taxon>
        <taxon>Plasmodiidae</taxon>
        <taxon>Plasmodium</taxon>
        <taxon>Plasmodium (Laverania)</taxon>
    </lineage>
</organism>
<feature type="domain" description="HTH cro/C1-type" evidence="1">
    <location>
        <begin position="2"/>
        <end position="32"/>
    </location>
</feature>
<proteinExistence type="predicted"/>
<protein>
    <recommendedName>
        <fullName evidence="1">HTH cro/C1-type domain-containing protein</fullName>
    </recommendedName>
</protein>
<name>A0A024WG69_PLAFA</name>
<sequence>KYIYAIEKGKITPSISEIKKLETILGVPLKRTKQKRGGCASHKKFNPNKSRTFTKNLKNNQESVYTYIQSLNNHMMTSI</sequence>
<dbReference type="InterPro" id="IPR001387">
    <property type="entry name" value="Cro/C1-type_HTH"/>
</dbReference>
<dbReference type="Gene3D" id="1.10.260.40">
    <property type="entry name" value="lambda repressor-like DNA-binding domains"/>
    <property type="match status" value="1"/>
</dbReference>
<evidence type="ECO:0000259" key="1">
    <source>
        <dbReference type="PROSITE" id="PS50943"/>
    </source>
</evidence>
<dbReference type="InterPro" id="IPR010982">
    <property type="entry name" value="Lambda_DNA-bd_dom_sf"/>
</dbReference>
<dbReference type="Pfam" id="PF01381">
    <property type="entry name" value="HTH_3"/>
    <property type="match status" value="1"/>
</dbReference>
<accession>A0A024WG69</accession>
<reference evidence="2 3" key="1">
    <citation type="submission" date="2013-02" db="EMBL/GenBank/DDBJ databases">
        <title>The Genome Annotation of Plasmodium falciparum MaliPS096_E11.</title>
        <authorList>
            <consortium name="The Broad Institute Genome Sequencing Platform"/>
            <consortium name="The Broad Institute Genome Sequencing Center for Infectious Disease"/>
            <person name="Neafsey D."/>
            <person name="Hoffman S."/>
            <person name="Volkman S."/>
            <person name="Rosenthal P."/>
            <person name="Walker B."/>
            <person name="Young S.K."/>
            <person name="Zeng Q."/>
            <person name="Gargeya S."/>
            <person name="Fitzgerald M."/>
            <person name="Haas B."/>
            <person name="Abouelleil A."/>
            <person name="Allen A.W."/>
            <person name="Alvarado L."/>
            <person name="Arachchi H.M."/>
            <person name="Berlin A.M."/>
            <person name="Chapman S.B."/>
            <person name="Gainer-Dewar J."/>
            <person name="Goldberg J."/>
            <person name="Griggs A."/>
            <person name="Gujja S."/>
            <person name="Hansen M."/>
            <person name="Howarth C."/>
            <person name="Imamovic A."/>
            <person name="Ireland A."/>
            <person name="Larimer J."/>
            <person name="McCowan C."/>
            <person name="Murphy C."/>
            <person name="Pearson M."/>
            <person name="Poon T.W."/>
            <person name="Priest M."/>
            <person name="Roberts A."/>
            <person name="Saif S."/>
            <person name="Shea T."/>
            <person name="Sisk P."/>
            <person name="Sykes S."/>
            <person name="Wortman J."/>
            <person name="Nusbaum C."/>
            <person name="Birren B."/>
        </authorList>
    </citation>
    <scope>NUCLEOTIDE SEQUENCE [LARGE SCALE GENOMIC DNA]</scope>
    <source>
        <strain evidence="2 3">MaliPS096_E11</strain>
    </source>
</reference>
<evidence type="ECO:0000313" key="3">
    <source>
        <dbReference type="Proteomes" id="UP000030699"/>
    </source>
</evidence>
<evidence type="ECO:0000313" key="2">
    <source>
        <dbReference type="EMBL" id="ETW45680.1"/>
    </source>
</evidence>
<dbReference type="EMBL" id="KI925985">
    <property type="protein sequence ID" value="ETW45680.1"/>
    <property type="molecule type" value="Genomic_DNA"/>
</dbReference>
<dbReference type="GO" id="GO:0003677">
    <property type="term" value="F:DNA binding"/>
    <property type="evidence" value="ECO:0007669"/>
    <property type="project" value="InterPro"/>
</dbReference>
<feature type="non-terminal residue" evidence="2">
    <location>
        <position position="1"/>
    </location>
</feature>
<dbReference type="PROSITE" id="PS50943">
    <property type="entry name" value="HTH_CROC1"/>
    <property type="match status" value="1"/>
</dbReference>